<proteinExistence type="predicted"/>
<dbReference type="SMART" id="SM00421">
    <property type="entry name" value="HTH_LUXR"/>
    <property type="match status" value="1"/>
</dbReference>
<dbReference type="InterPro" id="IPR016032">
    <property type="entry name" value="Sig_transdc_resp-reg_C-effctor"/>
</dbReference>
<feature type="domain" description="HTH luxR-type" evidence="2">
    <location>
        <begin position="266"/>
        <end position="323"/>
    </location>
</feature>
<evidence type="ECO:0000259" key="2">
    <source>
        <dbReference type="SMART" id="SM00421"/>
    </source>
</evidence>
<reference evidence="3 4" key="1">
    <citation type="submission" date="2024-06" db="EMBL/GenBank/DDBJ databases">
        <title>The Natural Products Discovery Center: Release of the First 8490 Sequenced Strains for Exploring Actinobacteria Biosynthetic Diversity.</title>
        <authorList>
            <person name="Kalkreuter E."/>
            <person name="Kautsar S.A."/>
            <person name="Yang D."/>
            <person name="Bader C.D."/>
            <person name="Teijaro C.N."/>
            <person name="Fluegel L."/>
            <person name="Davis C.M."/>
            <person name="Simpson J.R."/>
            <person name="Lauterbach L."/>
            <person name="Steele A.D."/>
            <person name="Gui C."/>
            <person name="Meng S."/>
            <person name="Li G."/>
            <person name="Viehrig K."/>
            <person name="Ye F."/>
            <person name="Su P."/>
            <person name="Kiefer A.F."/>
            <person name="Nichols A."/>
            <person name="Cepeda A.J."/>
            <person name="Yan W."/>
            <person name="Fan B."/>
            <person name="Jiang Y."/>
            <person name="Adhikari A."/>
            <person name="Zheng C.-J."/>
            <person name="Schuster L."/>
            <person name="Cowan T.M."/>
            <person name="Smanski M.J."/>
            <person name="Chevrette M.G."/>
            <person name="De Carvalho L.P.S."/>
            <person name="Shen B."/>
        </authorList>
    </citation>
    <scope>NUCLEOTIDE SEQUENCE [LARGE SCALE GENOMIC DNA]</scope>
    <source>
        <strain evidence="3 4">NPDC048117</strain>
    </source>
</reference>
<feature type="region of interest" description="Disordered" evidence="1">
    <location>
        <begin position="1"/>
        <end position="21"/>
    </location>
</feature>
<dbReference type="RefSeq" id="WP_359273858.1">
    <property type="nucleotide sequence ID" value="NZ_JBEZNA010000042.1"/>
</dbReference>
<dbReference type="InterPro" id="IPR051797">
    <property type="entry name" value="TrmB-like"/>
</dbReference>
<dbReference type="SUPFAM" id="SSF46894">
    <property type="entry name" value="C-terminal effector domain of the bipartite response regulators"/>
    <property type="match status" value="1"/>
</dbReference>
<dbReference type="Proteomes" id="UP001551584">
    <property type="component" value="Unassembled WGS sequence"/>
</dbReference>
<evidence type="ECO:0000313" key="4">
    <source>
        <dbReference type="Proteomes" id="UP001551584"/>
    </source>
</evidence>
<sequence>MTLGGGDLGHTDTTGTHPHGMEDLCADGRRLYADSLRLGRIRRSEAETAPCLLEFALLQPDPDDSAWLRPVPPMTALSQRLLPLERDIRQRREQAVQLAQAFEPFLSIATHSRPTTHAITVLEGVERINEAIRLAQSNCRSEILSVQPGGGRSEPALTTSFRLAQEAPRGIVARVLYQHTARHSPGTLNYARMMNDTDMEFRTARELVDRLIIFDRAVAFIPAQDDRKVALELRHPGLVDYLVKVFDQQWRNADPLFREQPRETSVDGVPEIQRTIARLLVEGQVDEAIARRLGMNVRTCRAHIAKLAAALGSGSRAQLGYLIARSGLLDDESAPEGQEPEGQD</sequence>
<organism evidence="3 4">
    <name type="scientific">Streptomyces chilikensis</name>
    <dbReference type="NCBI Taxonomy" id="1194079"/>
    <lineage>
        <taxon>Bacteria</taxon>
        <taxon>Bacillati</taxon>
        <taxon>Actinomycetota</taxon>
        <taxon>Actinomycetes</taxon>
        <taxon>Kitasatosporales</taxon>
        <taxon>Streptomycetaceae</taxon>
        <taxon>Streptomyces</taxon>
    </lineage>
</organism>
<dbReference type="InterPro" id="IPR036388">
    <property type="entry name" value="WH-like_DNA-bd_sf"/>
</dbReference>
<comment type="caution">
    <text evidence="3">The sequence shown here is derived from an EMBL/GenBank/DDBJ whole genome shotgun (WGS) entry which is preliminary data.</text>
</comment>
<name>A0ABV3ESL2_9ACTN</name>
<evidence type="ECO:0000313" key="3">
    <source>
        <dbReference type="EMBL" id="MEU9579193.1"/>
    </source>
</evidence>
<evidence type="ECO:0000256" key="1">
    <source>
        <dbReference type="SAM" id="MobiDB-lite"/>
    </source>
</evidence>
<gene>
    <name evidence="3" type="ORF">AB0D95_18320</name>
</gene>
<dbReference type="EMBL" id="JBEZNA010000042">
    <property type="protein sequence ID" value="MEU9579193.1"/>
    <property type="molecule type" value="Genomic_DNA"/>
</dbReference>
<dbReference type="InterPro" id="IPR000792">
    <property type="entry name" value="Tscrpt_reg_LuxR_C"/>
</dbReference>
<dbReference type="PANTHER" id="PTHR34293:SF1">
    <property type="entry name" value="HTH-TYPE TRANSCRIPTIONAL REGULATOR TRMBL2"/>
    <property type="match status" value="1"/>
</dbReference>
<protein>
    <submittedName>
        <fullName evidence="3">Helix-turn-helix transcriptional regulator</fullName>
    </submittedName>
</protein>
<keyword evidence="4" id="KW-1185">Reference proteome</keyword>
<dbReference type="PANTHER" id="PTHR34293">
    <property type="entry name" value="HTH-TYPE TRANSCRIPTIONAL REGULATOR TRMBL2"/>
    <property type="match status" value="1"/>
</dbReference>
<accession>A0ABV3ESL2</accession>
<dbReference type="Gene3D" id="1.10.10.10">
    <property type="entry name" value="Winged helix-like DNA-binding domain superfamily/Winged helix DNA-binding domain"/>
    <property type="match status" value="1"/>
</dbReference>